<keyword evidence="1" id="KW-0812">Transmembrane</keyword>
<accession>A0A1S1MTL7</accession>
<feature type="transmembrane region" description="Helical" evidence="1">
    <location>
        <begin position="28"/>
        <end position="44"/>
    </location>
</feature>
<name>A0A1S1MTL7_9GAMM</name>
<organism evidence="2 3">
    <name type="scientific">Pseudoalteromonas amylolytica</name>
    <dbReference type="NCBI Taxonomy" id="1859457"/>
    <lineage>
        <taxon>Bacteria</taxon>
        <taxon>Pseudomonadati</taxon>
        <taxon>Pseudomonadota</taxon>
        <taxon>Gammaproteobacteria</taxon>
        <taxon>Alteromonadales</taxon>
        <taxon>Pseudoalteromonadaceae</taxon>
        <taxon>Pseudoalteromonas</taxon>
    </lineage>
</organism>
<comment type="caution">
    <text evidence="2">The sequence shown here is derived from an EMBL/GenBank/DDBJ whole genome shotgun (WGS) entry which is preliminary data.</text>
</comment>
<feature type="transmembrane region" description="Helical" evidence="1">
    <location>
        <begin position="51"/>
        <end position="73"/>
    </location>
</feature>
<evidence type="ECO:0000313" key="3">
    <source>
        <dbReference type="Proteomes" id="UP000179786"/>
    </source>
</evidence>
<sequence>MKFSQLITLIIFALTIFYILVGNPKITSEIYVTTIALTALYGLIRKEPNVLHIALILMFINLVEYIIFAYGIIDLSTAGKNRILHGVLIFGTHLLITVTSVILLIFRVQISRVLSRSTKIELTYFDGLFHWTFIYLALVSLLGLVEHLARHVLGFHSITIIYYNFTSLVYIGWAVSCALLLTMVIVTEKKHKQRRFEPS</sequence>
<proteinExistence type="predicted"/>
<keyword evidence="1" id="KW-0472">Membrane</keyword>
<evidence type="ECO:0008006" key="4">
    <source>
        <dbReference type="Google" id="ProtNLM"/>
    </source>
</evidence>
<protein>
    <recommendedName>
        <fullName evidence="4">Integral membrane protein</fullName>
    </recommendedName>
</protein>
<gene>
    <name evidence="2" type="ORF">BET10_08285</name>
</gene>
<dbReference type="Proteomes" id="UP000179786">
    <property type="component" value="Unassembled WGS sequence"/>
</dbReference>
<evidence type="ECO:0000256" key="1">
    <source>
        <dbReference type="SAM" id="Phobius"/>
    </source>
</evidence>
<keyword evidence="3" id="KW-1185">Reference proteome</keyword>
<feature type="transmembrane region" description="Helical" evidence="1">
    <location>
        <begin position="127"/>
        <end position="149"/>
    </location>
</feature>
<feature type="transmembrane region" description="Helical" evidence="1">
    <location>
        <begin position="85"/>
        <end position="106"/>
    </location>
</feature>
<dbReference type="EMBL" id="MKJU01000025">
    <property type="protein sequence ID" value="OHU90872.1"/>
    <property type="molecule type" value="Genomic_DNA"/>
</dbReference>
<dbReference type="AlphaFoldDB" id="A0A1S1MTL7"/>
<keyword evidence="1" id="KW-1133">Transmembrane helix</keyword>
<evidence type="ECO:0000313" key="2">
    <source>
        <dbReference type="EMBL" id="OHU90872.1"/>
    </source>
</evidence>
<feature type="transmembrane region" description="Helical" evidence="1">
    <location>
        <begin position="161"/>
        <end position="186"/>
    </location>
</feature>
<feature type="transmembrane region" description="Helical" evidence="1">
    <location>
        <begin position="5"/>
        <end position="22"/>
    </location>
</feature>
<reference evidence="2 3" key="1">
    <citation type="submission" date="2016-09" db="EMBL/GenBank/DDBJ databases">
        <title>Pseudoalteromonas amylolytica sp. nov., isolated from the surface seawater.</title>
        <authorList>
            <person name="Wu Y.-H."/>
            <person name="Cheng H."/>
            <person name="Jin X.-B."/>
            <person name="Wang C.-S."/>
            <person name="Xu X.-W."/>
        </authorList>
    </citation>
    <scope>NUCLEOTIDE SEQUENCE [LARGE SCALE GENOMIC DNA]</scope>
    <source>
        <strain evidence="2 3">JW1</strain>
    </source>
</reference>